<feature type="repeat" description="Solcar" evidence="9">
    <location>
        <begin position="2"/>
        <end position="86"/>
    </location>
</feature>
<dbReference type="Gene3D" id="1.50.40.10">
    <property type="entry name" value="Mitochondrial carrier domain"/>
    <property type="match status" value="2"/>
</dbReference>
<feature type="repeat" description="Solcar" evidence="9">
    <location>
        <begin position="183"/>
        <end position="267"/>
    </location>
</feature>
<dbReference type="PRINTS" id="PR00926">
    <property type="entry name" value="MITOCARRIER"/>
</dbReference>
<keyword evidence="13" id="KW-1185">Reference proteome</keyword>
<evidence type="ECO:0000256" key="4">
    <source>
        <dbReference type="ARBA" id="ARBA00022692"/>
    </source>
</evidence>
<dbReference type="InterPro" id="IPR050567">
    <property type="entry name" value="Mitochondrial_Carrier"/>
</dbReference>
<dbReference type="InterPro" id="IPR023395">
    <property type="entry name" value="MCP_dom_sf"/>
</dbReference>
<evidence type="ECO:0000256" key="8">
    <source>
        <dbReference type="ARBA" id="ARBA00023136"/>
    </source>
</evidence>
<keyword evidence="5" id="KW-0677">Repeat</keyword>
<dbReference type="Proteomes" id="UP001642520">
    <property type="component" value="Unassembled WGS sequence"/>
</dbReference>
<dbReference type="InterPro" id="IPR018108">
    <property type="entry name" value="MCP_transmembrane"/>
</dbReference>
<keyword evidence="8 9" id="KW-0472">Membrane</keyword>
<name>A0ABP1P789_XYLVO</name>
<dbReference type="InterPro" id="IPR002067">
    <property type="entry name" value="MCP"/>
</dbReference>
<keyword evidence="6" id="KW-1133">Transmembrane helix</keyword>
<dbReference type="PANTHER" id="PTHR45624:SF61">
    <property type="entry name" value="MITOCHONDRIAL BASIC AMINO ACIDS TRANSPORTER"/>
    <property type="match status" value="1"/>
</dbReference>
<dbReference type="EMBL" id="CAXAJV020001299">
    <property type="protein sequence ID" value="CAL7949077.1"/>
    <property type="molecule type" value="Genomic_DNA"/>
</dbReference>
<evidence type="ECO:0000256" key="9">
    <source>
        <dbReference type="PROSITE-ProRule" id="PRU00282"/>
    </source>
</evidence>
<feature type="compositionally biased region" description="Basic and acidic residues" evidence="11">
    <location>
        <begin position="360"/>
        <end position="377"/>
    </location>
</feature>
<evidence type="ECO:0000256" key="11">
    <source>
        <dbReference type="SAM" id="MobiDB-lite"/>
    </source>
</evidence>
<evidence type="ECO:0000313" key="12">
    <source>
        <dbReference type="EMBL" id="CAL7949077.1"/>
    </source>
</evidence>
<dbReference type="PROSITE" id="PS50920">
    <property type="entry name" value="SOLCAR"/>
    <property type="match status" value="3"/>
</dbReference>
<comment type="caution">
    <text evidence="12">The sequence shown here is derived from an EMBL/GenBank/DDBJ whole genome shotgun (WGS) entry which is preliminary data.</text>
</comment>
<accession>A0ABP1P789</accession>
<evidence type="ECO:0000256" key="6">
    <source>
        <dbReference type="ARBA" id="ARBA00022989"/>
    </source>
</evidence>
<comment type="similarity">
    <text evidence="2 10">Belongs to the mitochondrial carrier (TC 2.A.29) family.</text>
</comment>
<evidence type="ECO:0000256" key="2">
    <source>
        <dbReference type="ARBA" id="ARBA00006375"/>
    </source>
</evidence>
<proteinExistence type="inferred from homology"/>
<organism evidence="12 13">
    <name type="scientific">Xylocopa violacea</name>
    <name type="common">Violet carpenter bee</name>
    <name type="synonym">Apis violacea</name>
    <dbReference type="NCBI Taxonomy" id="135666"/>
    <lineage>
        <taxon>Eukaryota</taxon>
        <taxon>Metazoa</taxon>
        <taxon>Ecdysozoa</taxon>
        <taxon>Arthropoda</taxon>
        <taxon>Hexapoda</taxon>
        <taxon>Insecta</taxon>
        <taxon>Pterygota</taxon>
        <taxon>Neoptera</taxon>
        <taxon>Endopterygota</taxon>
        <taxon>Hymenoptera</taxon>
        <taxon>Apocrita</taxon>
        <taxon>Aculeata</taxon>
        <taxon>Apoidea</taxon>
        <taxon>Anthophila</taxon>
        <taxon>Apidae</taxon>
        <taxon>Xylocopa</taxon>
        <taxon>Xylocopa</taxon>
    </lineage>
</organism>
<dbReference type="Pfam" id="PF00153">
    <property type="entry name" value="Mito_carr"/>
    <property type="match status" value="3"/>
</dbReference>
<dbReference type="PANTHER" id="PTHR45624">
    <property type="entry name" value="MITOCHONDRIAL BASIC AMINO ACIDS TRANSPORTER-RELATED"/>
    <property type="match status" value="1"/>
</dbReference>
<feature type="region of interest" description="Disordered" evidence="11">
    <location>
        <begin position="360"/>
        <end position="382"/>
    </location>
</feature>
<protein>
    <submittedName>
        <fullName evidence="12">Uncharacterized protein</fullName>
    </submittedName>
</protein>
<keyword evidence="7" id="KW-0496">Mitochondrion</keyword>
<evidence type="ECO:0000256" key="3">
    <source>
        <dbReference type="ARBA" id="ARBA00022448"/>
    </source>
</evidence>
<feature type="repeat" description="Solcar" evidence="9">
    <location>
        <begin position="91"/>
        <end position="177"/>
    </location>
</feature>
<evidence type="ECO:0000256" key="7">
    <source>
        <dbReference type="ARBA" id="ARBA00023128"/>
    </source>
</evidence>
<evidence type="ECO:0000313" key="13">
    <source>
        <dbReference type="Proteomes" id="UP001642520"/>
    </source>
</evidence>
<keyword evidence="3 10" id="KW-0813">Transport</keyword>
<gene>
    <name evidence="12" type="ORF">XYLVIOL_LOCUS9230</name>
</gene>
<evidence type="ECO:0000256" key="10">
    <source>
        <dbReference type="RuleBase" id="RU000488"/>
    </source>
</evidence>
<comment type="subcellular location">
    <subcellularLocation>
        <location evidence="1">Mitochondrion membrane</location>
        <topology evidence="1">Multi-pass membrane protein</topology>
    </subcellularLocation>
</comment>
<evidence type="ECO:0000256" key="5">
    <source>
        <dbReference type="ARBA" id="ARBA00022737"/>
    </source>
</evidence>
<dbReference type="SUPFAM" id="SSF103506">
    <property type="entry name" value="Mitochondrial carrier"/>
    <property type="match status" value="1"/>
</dbReference>
<evidence type="ECO:0000256" key="1">
    <source>
        <dbReference type="ARBA" id="ARBA00004225"/>
    </source>
</evidence>
<reference evidence="12 13" key="1">
    <citation type="submission" date="2024-08" db="EMBL/GenBank/DDBJ databases">
        <authorList>
            <person name="Will J Nash"/>
            <person name="Angela Man"/>
            <person name="Seanna McTaggart"/>
            <person name="Kendall Baker"/>
            <person name="Tom Barker"/>
            <person name="Leah Catchpole"/>
            <person name="Alex Durrant"/>
            <person name="Karim Gharbi"/>
            <person name="Naomi Irish"/>
            <person name="Gemy Kaithakottil"/>
            <person name="Debby Ku"/>
            <person name="Aaliyah Providence"/>
            <person name="Felix Shaw"/>
            <person name="David Swarbreck"/>
            <person name="Chris Watkins"/>
            <person name="Ann M. McCartney"/>
            <person name="Giulio Formenti"/>
            <person name="Alice Mouton"/>
            <person name="Noel Vella"/>
            <person name="Bjorn M von Reumont"/>
            <person name="Adriana Vella"/>
            <person name="Wilfried Haerty"/>
        </authorList>
    </citation>
    <scope>NUCLEOTIDE SEQUENCE [LARGE SCALE GENOMIC DNA]</scope>
</reference>
<sequence length="405" mass="43835">MALDFLAGCLGGCAGIMVGYPLDTIKVHMQTQDYRNPKYKGNWHCFRTILAKESVAGLYRGMSSPVAGVAVVNAIIFGVYGETQRRVTDPASLSSHFVAGSLAGIAQSPICSPIELAKTRMQLRTTASSFSGPIDCLRHTYRREGYRGVFRGLGVTFLRETPSFGVYFLAYEALTRTSDGSPVSTPCMLLAGGLAGTASWVVSYPLDVVKSRIQADGSRYAGVVDCLKRSVKAEGYSCLYKGLSSTIIRAFPTNAVTFTVVAWTFRLFGQKDAGMAKAEDTSKMTESIRDMSETREPFLDNWSGLLTSVSQSAMIHRLHYSTLSVVPASFKELRFGCSAGSKGADKGWTKEGDKCCEQTRGDKCGGEEAERSKASREDVEEDCGEMKVERTVVGQTVNAVSMALA</sequence>
<keyword evidence="4 9" id="KW-0812">Transmembrane</keyword>